<evidence type="ECO:0000313" key="2">
    <source>
        <dbReference type="EMBL" id="KQK02650.2"/>
    </source>
</evidence>
<dbReference type="InParanoid" id="A0A0Q3QMG1"/>
<dbReference type="EMBL" id="CM000881">
    <property type="protein sequence ID" value="KQK02650.2"/>
    <property type="molecule type" value="Genomic_DNA"/>
</dbReference>
<evidence type="ECO:0000313" key="3">
    <source>
        <dbReference type="EnsemblPlants" id="KQK02650"/>
    </source>
</evidence>
<dbReference type="STRING" id="15368.A0A0Q3QMG1"/>
<dbReference type="PANTHER" id="PTHR18898">
    <property type="entry name" value="NUCLEOPROTEIN TPR-RELATED"/>
    <property type="match status" value="1"/>
</dbReference>
<organism evidence="2">
    <name type="scientific">Brachypodium distachyon</name>
    <name type="common">Purple false brome</name>
    <name type="synonym">Trachynia distachya</name>
    <dbReference type="NCBI Taxonomy" id="15368"/>
    <lineage>
        <taxon>Eukaryota</taxon>
        <taxon>Viridiplantae</taxon>
        <taxon>Streptophyta</taxon>
        <taxon>Embryophyta</taxon>
        <taxon>Tracheophyta</taxon>
        <taxon>Spermatophyta</taxon>
        <taxon>Magnoliopsida</taxon>
        <taxon>Liliopsida</taxon>
        <taxon>Poales</taxon>
        <taxon>Poaceae</taxon>
        <taxon>BOP clade</taxon>
        <taxon>Pooideae</taxon>
        <taxon>Stipodae</taxon>
        <taxon>Brachypodieae</taxon>
        <taxon>Brachypodium</taxon>
    </lineage>
</organism>
<reference evidence="3" key="3">
    <citation type="submission" date="2018-08" db="UniProtKB">
        <authorList>
            <consortium name="EnsemblPlants"/>
        </authorList>
    </citation>
    <scope>IDENTIFICATION</scope>
    <source>
        <strain evidence="3">cv. Bd21</strain>
    </source>
</reference>
<accession>A0A0Q3QMG1</accession>
<reference evidence="2 3" key="1">
    <citation type="journal article" date="2010" name="Nature">
        <title>Genome sequencing and analysis of the model grass Brachypodium distachyon.</title>
        <authorList>
            <consortium name="International Brachypodium Initiative"/>
        </authorList>
    </citation>
    <scope>NUCLEOTIDE SEQUENCE [LARGE SCALE GENOMIC DNA]</scope>
    <source>
        <strain evidence="2 3">Bd21</strain>
    </source>
</reference>
<sequence>MKGLLRWRKCSFQRPFIRIGPPVLVLDQQQAEHERMVEAYALMDQKLQQALLEHDNFENTIRNLKSEFKRREPDHTIANKEIDDLQKQASL</sequence>
<keyword evidence="4" id="KW-1185">Reference proteome</keyword>
<dbReference type="EnsemblPlants" id="KQK02650">
    <property type="protein sequence ID" value="KQK02650"/>
    <property type="gene ID" value="BRADI_2g02842v3"/>
</dbReference>
<reference evidence="2" key="2">
    <citation type="submission" date="2017-06" db="EMBL/GenBank/DDBJ databases">
        <title>WGS assembly of Brachypodium distachyon.</title>
        <authorList>
            <consortium name="The International Brachypodium Initiative"/>
            <person name="Lucas S."/>
            <person name="Harmon-Smith M."/>
            <person name="Lail K."/>
            <person name="Tice H."/>
            <person name="Grimwood J."/>
            <person name="Bruce D."/>
            <person name="Barry K."/>
            <person name="Shu S."/>
            <person name="Lindquist E."/>
            <person name="Wang M."/>
            <person name="Pitluck S."/>
            <person name="Vogel J.P."/>
            <person name="Garvin D.F."/>
            <person name="Mockler T.C."/>
            <person name="Schmutz J."/>
            <person name="Rokhsar D."/>
            <person name="Bevan M.W."/>
        </authorList>
    </citation>
    <scope>NUCLEOTIDE SEQUENCE</scope>
    <source>
        <strain evidence="2">Bd21</strain>
    </source>
</reference>
<gene>
    <name evidence="2" type="ORF">BRADI_2g02842v3</name>
</gene>
<dbReference type="Proteomes" id="UP000008810">
    <property type="component" value="Chromosome 2"/>
</dbReference>
<feature type="region of interest" description="Disordered" evidence="1">
    <location>
        <begin position="72"/>
        <end position="91"/>
    </location>
</feature>
<proteinExistence type="predicted"/>
<dbReference type="OrthoDB" id="1749706at2759"/>
<dbReference type="PANTHER" id="PTHR18898:SF2">
    <property type="entry name" value="NUCLEOPROTEIN TPR"/>
    <property type="match status" value="1"/>
</dbReference>
<dbReference type="Gramene" id="KQK02650">
    <property type="protein sequence ID" value="KQK02650"/>
    <property type="gene ID" value="BRADI_2g02842v3"/>
</dbReference>
<dbReference type="AlphaFoldDB" id="A0A0Q3QMG1"/>
<evidence type="ECO:0000256" key="1">
    <source>
        <dbReference type="SAM" id="MobiDB-lite"/>
    </source>
</evidence>
<evidence type="ECO:0000313" key="4">
    <source>
        <dbReference type="Proteomes" id="UP000008810"/>
    </source>
</evidence>
<protein>
    <submittedName>
        <fullName evidence="2 3">Uncharacterized protein</fullName>
    </submittedName>
</protein>
<name>A0A0Q3QMG1_BRADI</name>